<dbReference type="SUPFAM" id="SSF57889">
    <property type="entry name" value="Cysteine-rich domain"/>
    <property type="match status" value="2"/>
</dbReference>
<keyword evidence="4" id="KW-0862">Zinc</keyword>
<name>A0A5B7C1A8_DAVIN</name>
<reference evidence="6" key="1">
    <citation type="submission" date="2019-08" db="EMBL/GenBank/DDBJ databases">
        <title>Reference gene set and small RNA set construction with multiple tissues from Davidia involucrata Baill.</title>
        <authorList>
            <person name="Yang H."/>
            <person name="Zhou C."/>
            <person name="Li G."/>
            <person name="Wang J."/>
            <person name="Gao P."/>
            <person name="Wang M."/>
            <person name="Wang R."/>
            <person name="Zhao Y."/>
        </authorList>
    </citation>
    <scope>NUCLEOTIDE SEQUENCE</scope>
    <source>
        <tissue evidence="6">Mixed with DoveR01_LX</tissue>
    </source>
</reference>
<dbReference type="EMBL" id="GHES01042544">
    <property type="protein sequence ID" value="MPA73103.1"/>
    <property type="molecule type" value="Transcribed_RNA"/>
</dbReference>
<accession>A0A5B7C1A8</accession>
<keyword evidence="1" id="KW-0479">Metal-binding</keyword>
<dbReference type="GO" id="GO:0008270">
    <property type="term" value="F:zinc ion binding"/>
    <property type="evidence" value="ECO:0007669"/>
    <property type="project" value="UniProtKB-KW"/>
</dbReference>
<keyword evidence="2" id="KW-0677">Repeat</keyword>
<organism evidence="6">
    <name type="scientific">Davidia involucrata</name>
    <name type="common">Dove tree</name>
    <dbReference type="NCBI Taxonomy" id="16924"/>
    <lineage>
        <taxon>Eukaryota</taxon>
        <taxon>Viridiplantae</taxon>
        <taxon>Streptophyta</taxon>
        <taxon>Embryophyta</taxon>
        <taxon>Tracheophyta</taxon>
        <taxon>Spermatophyta</taxon>
        <taxon>Magnoliopsida</taxon>
        <taxon>eudicotyledons</taxon>
        <taxon>Gunneridae</taxon>
        <taxon>Pentapetalae</taxon>
        <taxon>asterids</taxon>
        <taxon>Cornales</taxon>
        <taxon>Nyssaceae</taxon>
        <taxon>Davidia</taxon>
    </lineage>
</organism>
<evidence type="ECO:0000256" key="2">
    <source>
        <dbReference type="ARBA" id="ARBA00022737"/>
    </source>
</evidence>
<evidence type="ECO:0000256" key="4">
    <source>
        <dbReference type="ARBA" id="ARBA00022833"/>
    </source>
</evidence>
<evidence type="ECO:0000256" key="1">
    <source>
        <dbReference type="ARBA" id="ARBA00022723"/>
    </source>
</evidence>
<dbReference type="Pfam" id="PF03107">
    <property type="entry name" value="C1_2"/>
    <property type="match status" value="4"/>
</dbReference>
<dbReference type="PANTHER" id="PTHR32410:SF216">
    <property type="entry name" value="PHORBOL-ESTER_DAG-TYPE DOMAIN-CONTAINING PROTEIN"/>
    <property type="match status" value="1"/>
</dbReference>
<evidence type="ECO:0000256" key="3">
    <source>
        <dbReference type="ARBA" id="ARBA00022771"/>
    </source>
</evidence>
<gene>
    <name evidence="6" type="ORF">Din_042544</name>
</gene>
<dbReference type="InterPro" id="IPR001965">
    <property type="entry name" value="Znf_PHD"/>
</dbReference>
<proteinExistence type="predicted"/>
<dbReference type="InterPro" id="IPR004146">
    <property type="entry name" value="DC1"/>
</dbReference>
<dbReference type="SMART" id="SM00249">
    <property type="entry name" value="PHD"/>
    <property type="match status" value="2"/>
</dbReference>
<dbReference type="InterPro" id="IPR053192">
    <property type="entry name" value="Vacuole_Formation_Reg"/>
</dbReference>
<dbReference type="PANTHER" id="PTHR32410">
    <property type="entry name" value="CYSTEINE/HISTIDINE-RICH C1 DOMAIN FAMILY PROTEIN"/>
    <property type="match status" value="1"/>
</dbReference>
<dbReference type="InterPro" id="IPR046349">
    <property type="entry name" value="C1-like_sf"/>
</dbReference>
<dbReference type="AlphaFoldDB" id="A0A5B7C1A8"/>
<sequence>MELEHRSHCHPLFFQREGNAELCQGCGKGISGCAYSCSQPNCSFYLHKACAELPDEFKHPMHHQHPLYLFIKPPYSNGRFQCNVCRYSRDKFAYHCAYCQFDTCISCVLEERKITHKCHNHPLNLVQRPALFHCDACDAEDKDSSYLCSVCPFWIHRGCVSLPSTFKRIDHDHPLTLLYYLSHEYYKSDINCKICAKKVNPSYWVYHCGKCRYVAHVNCATSKTKPPSRR</sequence>
<evidence type="ECO:0000313" key="6">
    <source>
        <dbReference type="EMBL" id="MPA73103.1"/>
    </source>
</evidence>
<feature type="domain" description="Zinc finger PHD-type" evidence="5">
    <location>
        <begin position="22"/>
        <end position="86"/>
    </location>
</feature>
<keyword evidence="3" id="KW-0863">Zinc-finger</keyword>
<evidence type="ECO:0000259" key="5">
    <source>
        <dbReference type="SMART" id="SM00249"/>
    </source>
</evidence>
<protein>
    <recommendedName>
        <fullName evidence="5">Zinc finger PHD-type domain-containing protein</fullName>
    </recommendedName>
</protein>
<feature type="domain" description="Zinc finger PHD-type" evidence="5">
    <location>
        <begin position="133"/>
        <end position="196"/>
    </location>
</feature>